<dbReference type="AlphaFoldDB" id="A0A7S4SNC2"/>
<evidence type="ECO:0000313" key="11">
    <source>
        <dbReference type="EMBL" id="CAE4650629.1"/>
    </source>
</evidence>
<keyword evidence="8" id="KW-0966">Cell projection</keyword>
<protein>
    <recommendedName>
        <fullName evidence="3">Cilia- and flagella-associated protein 206</fullName>
    </recommendedName>
</protein>
<feature type="coiled-coil region" evidence="9">
    <location>
        <begin position="339"/>
        <end position="366"/>
    </location>
</feature>
<keyword evidence="6" id="KW-0969">Cilium</keyword>
<evidence type="ECO:0000256" key="2">
    <source>
        <dbReference type="ARBA" id="ARBA00010500"/>
    </source>
</evidence>
<dbReference type="Pfam" id="PF12018">
    <property type="entry name" value="FAP206"/>
    <property type="match status" value="1"/>
</dbReference>
<evidence type="ECO:0000256" key="1">
    <source>
        <dbReference type="ARBA" id="ARBA00004430"/>
    </source>
</evidence>
<keyword evidence="9" id="KW-0175">Coiled coil</keyword>
<dbReference type="PANTHER" id="PTHR21442">
    <property type="entry name" value="CILIA- AND FLAGELLA-ASSOCIATED PROTEIN 206"/>
    <property type="match status" value="1"/>
</dbReference>
<evidence type="ECO:0000256" key="10">
    <source>
        <dbReference type="SAM" id="MobiDB-lite"/>
    </source>
</evidence>
<evidence type="ECO:0000256" key="6">
    <source>
        <dbReference type="ARBA" id="ARBA00023069"/>
    </source>
</evidence>
<dbReference type="EMBL" id="HBNR01074328">
    <property type="protein sequence ID" value="CAE4650629.1"/>
    <property type="molecule type" value="Transcribed_RNA"/>
</dbReference>
<evidence type="ECO:0000256" key="4">
    <source>
        <dbReference type="ARBA" id="ARBA00022490"/>
    </source>
</evidence>
<comment type="similarity">
    <text evidence="2">Belongs to the CFAP206 family.</text>
</comment>
<dbReference type="PANTHER" id="PTHR21442:SF0">
    <property type="entry name" value="CILIA- AND FLAGELLA-ASSOCIATED PROTEIN 206"/>
    <property type="match status" value="1"/>
</dbReference>
<comment type="subcellular location">
    <subcellularLocation>
        <location evidence="1">Cytoplasm</location>
        <location evidence="1">Cytoskeleton</location>
        <location evidence="1">Cilium axoneme</location>
    </subcellularLocation>
</comment>
<accession>A0A7S4SNC2</accession>
<keyword evidence="5" id="KW-0970">Cilium biogenesis/degradation</keyword>
<keyword evidence="7" id="KW-0206">Cytoskeleton</keyword>
<keyword evidence="4" id="KW-0963">Cytoplasm</keyword>
<dbReference type="GO" id="GO:0005930">
    <property type="term" value="C:axoneme"/>
    <property type="evidence" value="ECO:0007669"/>
    <property type="project" value="UniProtKB-SubCell"/>
</dbReference>
<evidence type="ECO:0000256" key="8">
    <source>
        <dbReference type="ARBA" id="ARBA00023273"/>
    </source>
</evidence>
<gene>
    <name evidence="11" type="ORF">AMON00008_LOCUS52800</name>
</gene>
<feature type="region of interest" description="Disordered" evidence="10">
    <location>
        <begin position="1"/>
        <end position="20"/>
    </location>
</feature>
<dbReference type="GO" id="GO:0003356">
    <property type="term" value="P:regulation of cilium beat frequency"/>
    <property type="evidence" value="ECO:0007669"/>
    <property type="project" value="TreeGrafter"/>
</dbReference>
<proteinExistence type="inferred from homology"/>
<evidence type="ECO:0000256" key="7">
    <source>
        <dbReference type="ARBA" id="ARBA00023212"/>
    </source>
</evidence>
<evidence type="ECO:0000256" key="3">
    <source>
        <dbReference type="ARBA" id="ARBA00021602"/>
    </source>
</evidence>
<dbReference type="GO" id="GO:0036064">
    <property type="term" value="C:ciliary basal body"/>
    <property type="evidence" value="ECO:0007669"/>
    <property type="project" value="TreeGrafter"/>
</dbReference>
<evidence type="ECO:0000256" key="9">
    <source>
        <dbReference type="SAM" id="Coils"/>
    </source>
</evidence>
<name>A0A7S4SNC2_9DINO</name>
<dbReference type="InterPro" id="IPR021897">
    <property type="entry name" value="FAP206"/>
</dbReference>
<sequence length="683" mass="75280">MAQGILAQAQGGPGSRFRGGRAFQAHCRTRGTASPASCRRAGPDRVVAMGIVSIQAIGKELMLACRQAGHAISETLAALVASTVVNEEAGGFYVERPIDEKDARAVVEEAEHRILSKVEPGIASLRLQATYESAFADLERDVQTERSGAKAAEEKAVSWISGFTAKFDQDFDTLTVLYKKIYQFLLLRCTGPMGVARPPKDVNIEREVAAALESVFPRVGLRSFVALTGPEKAAQLQELAGIILGIRLFNQHQQKGGVGLPSIDGAMERLKSAELLERVQKEADEVSDLCKAYADAIMAVKNPPRGGPWDKLPTDQEVDRMKSDLLYHRQYLCYLMNLQEDLATSVERLQRDRKSLQEELTDLDALVGGRVSVPKEQVYPRFDVLARGYRAAWTEVTALEARAKLHGVLGDLRAQYFPRLPQAAEALLARIPDREGMLLLEAGARGPVDLDAIPGPSGERDGVNGPAVRLTVENSDGFLQLPLDFQGFCMHTLATQNCLLVPGNPAIGVVRYAGRYCVFATEQAMAEFCAEPDRFFGGVRQACYKHPELIHLLRIHEDFPKSSLPAIIGSTAGAQAPTQADVSTDTPLHFEESRIDKNYEWNEWALRREALHMADIRRKATSATQTALSHLRRENETQVYLPKEVATNTAVSRGTNPPRWRKYTVGLRGEPQPMKVTEIKFDL</sequence>
<evidence type="ECO:0000256" key="5">
    <source>
        <dbReference type="ARBA" id="ARBA00022794"/>
    </source>
</evidence>
<reference evidence="11" key="1">
    <citation type="submission" date="2021-01" db="EMBL/GenBank/DDBJ databases">
        <authorList>
            <person name="Corre E."/>
            <person name="Pelletier E."/>
            <person name="Niang G."/>
            <person name="Scheremetjew M."/>
            <person name="Finn R."/>
            <person name="Kale V."/>
            <person name="Holt S."/>
            <person name="Cochrane G."/>
            <person name="Meng A."/>
            <person name="Brown T."/>
            <person name="Cohen L."/>
        </authorList>
    </citation>
    <scope>NUCLEOTIDE SEQUENCE</scope>
    <source>
        <strain evidence="11">CCMP3105</strain>
    </source>
</reference>
<organism evidence="11">
    <name type="scientific">Alexandrium monilatum</name>
    <dbReference type="NCBI Taxonomy" id="311494"/>
    <lineage>
        <taxon>Eukaryota</taxon>
        <taxon>Sar</taxon>
        <taxon>Alveolata</taxon>
        <taxon>Dinophyceae</taxon>
        <taxon>Gonyaulacales</taxon>
        <taxon>Pyrocystaceae</taxon>
        <taxon>Alexandrium</taxon>
    </lineage>
</organism>
<dbReference type="GO" id="GO:0030030">
    <property type="term" value="P:cell projection organization"/>
    <property type="evidence" value="ECO:0007669"/>
    <property type="project" value="UniProtKB-KW"/>
</dbReference>